<name>A0A7K1UFD1_9MICC</name>
<dbReference type="AlphaFoldDB" id="A0A7K1UFD1"/>
<dbReference type="GO" id="GO:0046872">
    <property type="term" value="F:metal ion binding"/>
    <property type="evidence" value="ECO:0007669"/>
    <property type="project" value="UniProtKB-KW"/>
</dbReference>
<protein>
    <submittedName>
        <fullName evidence="6">Mycofactocin biosynthesis peptidyl-dipeptidase MftE</fullName>
    </submittedName>
</protein>
<dbReference type="RefSeq" id="WP_157320956.1">
    <property type="nucleotide sequence ID" value="NZ_BMFX01000020.1"/>
</dbReference>
<comment type="cofactor">
    <cofactor evidence="1">
        <name>Zn(2+)</name>
        <dbReference type="ChEBI" id="CHEBI:29105"/>
    </cofactor>
</comment>
<organism evidence="6 7">
    <name type="scientific">Nesterenkonia alkaliphila</name>
    <dbReference type="NCBI Taxonomy" id="1463631"/>
    <lineage>
        <taxon>Bacteria</taxon>
        <taxon>Bacillati</taxon>
        <taxon>Actinomycetota</taxon>
        <taxon>Actinomycetes</taxon>
        <taxon>Micrococcales</taxon>
        <taxon>Micrococcaceae</taxon>
        <taxon>Nesterenkonia</taxon>
    </lineage>
</organism>
<gene>
    <name evidence="6" type="primary">mftE</name>
    <name evidence="6" type="ORF">GNZ21_02200</name>
</gene>
<evidence type="ECO:0000256" key="2">
    <source>
        <dbReference type="ARBA" id="ARBA00022723"/>
    </source>
</evidence>
<dbReference type="PANTHER" id="PTHR35005:SF1">
    <property type="entry name" value="2-AMINO-5-FORMYLAMINO-6-RIBOSYLAMINOPYRIMIDIN-4(3H)-ONE 5'-MONOPHOSPHATE DEFORMYLASE"/>
    <property type="match status" value="1"/>
</dbReference>
<keyword evidence="7" id="KW-1185">Reference proteome</keyword>
<dbReference type="PANTHER" id="PTHR35005">
    <property type="entry name" value="3-DEHYDRO-SCYLLO-INOSOSE HYDROLASE"/>
    <property type="match status" value="1"/>
</dbReference>
<dbReference type="OrthoDB" id="9801445at2"/>
<dbReference type="Proteomes" id="UP000460157">
    <property type="component" value="Unassembled WGS sequence"/>
</dbReference>
<evidence type="ECO:0000256" key="3">
    <source>
        <dbReference type="ARBA" id="ARBA00022801"/>
    </source>
</evidence>
<evidence type="ECO:0000313" key="7">
    <source>
        <dbReference type="Proteomes" id="UP000460157"/>
    </source>
</evidence>
<dbReference type="NCBIfam" id="TIGR03964">
    <property type="entry name" value="mycofact_creat"/>
    <property type="match status" value="1"/>
</dbReference>
<accession>A0A7K1UFD1</accession>
<dbReference type="GO" id="GO:0009231">
    <property type="term" value="P:riboflavin biosynthetic process"/>
    <property type="evidence" value="ECO:0007669"/>
    <property type="project" value="TreeGrafter"/>
</dbReference>
<dbReference type="EMBL" id="WRPM01000015">
    <property type="protein sequence ID" value="MVT25185.1"/>
    <property type="molecule type" value="Genomic_DNA"/>
</dbReference>
<keyword evidence="3" id="KW-0378">Hydrolase</keyword>
<comment type="caution">
    <text evidence="6">The sequence shown here is derived from an EMBL/GenBank/DDBJ whole genome shotgun (WGS) entry which is preliminary data.</text>
</comment>
<evidence type="ECO:0000256" key="4">
    <source>
        <dbReference type="ARBA" id="ARBA00022833"/>
    </source>
</evidence>
<dbReference type="GO" id="GO:0016811">
    <property type="term" value="F:hydrolase activity, acting on carbon-nitrogen (but not peptide) bonds, in linear amides"/>
    <property type="evidence" value="ECO:0007669"/>
    <property type="project" value="TreeGrafter"/>
</dbReference>
<comment type="similarity">
    <text evidence="5">Belongs to the creatininase superfamily.</text>
</comment>
<dbReference type="Pfam" id="PF02633">
    <property type="entry name" value="Creatininase"/>
    <property type="match status" value="1"/>
</dbReference>
<sequence>MTEPPSTETPHRRLSALEYCAWPELTGRAVTVLLPLGSTEQHGPHLPLNTDTVIATAVAKSVAQRIRTGEHHALVSPALPYGSSGEHQQFSGTVSIGQAALARLLVEYGRSVLEWASRLIFVNGHGGNLVPLRQAVEKLHFEGREVQWASCSSAAPDPSDSHAGLIETSLMLYLEPEQVDLSKAAQGNTQPLHQLLPELRRGGVQSVSSNGVLGDPRGASADAGRRTFEQIIQFVLHQLDPNTKGAYND</sequence>
<evidence type="ECO:0000256" key="5">
    <source>
        <dbReference type="ARBA" id="ARBA00024029"/>
    </source>
</evidence>
<proteinExistence type="inferred from homology"/>
<keyword evidence="2" id="KW-0479">Metal-binding</keyword>
<dbReference type="InterPro" id="IPR024087">
    <property type="entry name" value="Creatininase-like_sf"/>
</dbReference>
<evidence type="ECO:0000313" key="6">
    <source>
        <dbReference type="EMBL" id="MVT25185.1"/>
    </source>
</evidence>
<keyword evidence="4" id="KW-0862">Zinc</keyword>
<dbReference type="InterPro" id="IPR023871">
    <property type="entry name" value="MftE"/>
</dbReference>
<dbReference type="InterPro" id="IPR003785">
    <property type="entry name" value="Creatininase/forma_Hydrolase"/>
</dbReference>
<dbReference type="Gene3D" id="3.40.50.10310">
    <property type="entry name" value="Creatininase"/>
    <property type="match status" value="1"/>
</dbReference>
<evidence type="ECO:0000256" key="1">
    <source>
        <dbReference type="ARBA" id="ARBA00001947"/>
    </source>
</evidence>
<dbReference type="SUPFAM" id="SSF102215">
    <property type="entry name" value="Creatininase"/>
    <property type="match status" value="1"/>
</dbReference>
<reference evidence="6 7" key="1">
    <citation type="submission" date="2019-12" db="EMBL/GenBank/DDBJ databases">
        <title>Nesterenkonia muleiensis sp. nov., a novel actinobacterium isolated from sap of Populus euphratica.</title>
        <authorList>
            <person name="Wang R."/>
        </authorList>
    </citation>
    <scope>NUCLEOTIDE SEQUENCE [LARGE SCALE GENOMIC DNA]</scope>
    <source>
        <strain evidence="6 7">F10</strain>
    </source>
</reference>